<accession>A0A371FQS2</accession>
<dbReference type="EMBL" id="QJKJ01008181">
    <property type="protein sequence ID" value="RDX80550.1"/>
    <property type="molecule type" value="Genomic_DNA"/>
</dbReference>
<proteinExistence type="predicted"/>
<keyword evidence="2" id="KW-1185">Reference proteome</keyword>
<sequence length="70" mass="7742">MHGLDLAWENYALDHWSQTSFLACISMLPLSKSSATSFISTGVYPSNTLRNGNQCADFLAMMYLFAAACR</sequence>
<evidence type="ECO:0000313" key="1">
    <source>
        <dbReference type="EMBL" id="RDX80550.1"/>
    </source>
</evidence>
<reference evidence="1" key="1">
    <citation type="submission" date="2018-05" db="EMBL/GenBank/DDBJ databases">
        <title>Draft genome of Mucuna pruriens seed.</title>
        <authorList>
            <person name="Nnadi N.E."/>
            <person name="Vos R."/>
            <person name="Hasami M.H."/>
            <person name="Devisetty U.K."/>
            <person name="Aguiy J.C."/>
        </authorList>
    </citation>
    <scope>NUCLEOTIDE SEQUENCE [LARGE SCALE GENOMIC DNA]</scope>
    <source>
        <strain evidence="1">JCA_2017</strain>
    </source>
</reference>
<feature type="non-terminal residue" evidence="1">
    <location>
        <position position="1"/>
    </location>
</feature>
<protein>
    <submittedName>
        <fullName evidence="1">Uncharacterized protein</fullName>
    </submittedName>
</protein>
<gene>
    <name evidence="1" type="ORF">CR513_38891</name>
</gene>
<name>A0A371FQS2_MUCPR</name>
<comment type="caution">
    <text evidence="1">The sequence shown here is derived from an EMBL/GenBank/DDBJ whole genome shotgun (WGS) entry which is preliminary data.</text>
</comment>
<evidence type="ECO:0000313" key="2">
    <source>
        <dbReference type="Proteomes" id="UP000257109"/>
    </source>
</evidence>
<dbReference type="AlphaFoldDB" id="A0A371FQS2"/>
<organism evidence="1 2">
    <name type="scientific">Mucuna pruriens</name>
    <name type="common">Velvet bean</name>
    <name type="synonym">Dolichos pruriens</name>
    <dbReference type="NCBI Taxonomy" id="157652"/>
    <lineage>
        <taxon>Eukaryota</taxon>
        <taxon>Viridiplantae</taxon>
        <taxon>Streptophyta</taxon>
        <taxon>Embryophyta</taxon>
        <taxon>Tracheophyta</taxon>
        <taxon>Spermatophyta</taxon>
        <taxon>Magnoliopsida</taxon>
        <taxon>eudicotyledons</taxon>
        <taxon>Gunneridae</taxon>
        <taxon>Pentapetalae</taxon>
        <taxon>rosids</taxon>
        <taxon>fabids</taxon>
        <taxon>Fabales</taxon>
        <taxon>Fabaceae</taxon>
        <taxon>Papilionoideae</taxon>
        <taxon>50 kb inversion clade</taxon>
        <taxon>NPAAA clade</taxon>
        <taxon>indigoferoid/millettioid clade</taxon>
        <taxon>Phaseoleae</taxon>
        <taxon>Mucuna</taxon>
    </lineage>
</organism>
<dbReference type="Proteomes" id="UP000257109">
    <property type="component" value="Unassembled WGS sequence"/>
</dbReference>